<sequence>MAAILLLLTVLAPGPGVVRAHRSRHIVPGVRERTYTLGLRVRGADGGEALLSPLGTRLDGPGGPNGQSIARAIAGDWSRPPLPSPLPPPLLFLLHYTTTKF</sequence>
<dbReference type="AlphaFoldDB" id="A0A0E0PCM5"/>
<keyword evidence="3" id="KW-1185">Reference proteome</keyword>
<dbReference type="Proteomes" id="UP000008022">
    <property type="component" value="Unassembled WGS sequence"/>
</dbReference>
<feature type="chain" id="PRO_5002369853" evidence="1">
    <location>
        <begin position="21"/>
        <end position="101"/>
    </location>
</feature>
<evidence type="ECO:0000313" key="2">
    <source>
        <dbReference type="EnsemblPlants" id="ORUFI04G23270.1"/>
    </source>
</evidence>
<dbReference type="OMA" id="AHRSRHI"/>
<dbReference type="HOGENOM" id="CLU_165744_0_0_1"/>
<feature type="signal peptide" evidence="1">
    <location>
        <begin position="1"/>
        <end position="20"/>
    </location>
</feature>
<dbReference type="EnsemblPlants" id="ORUFI04G23270.1">
    <property type="protein sequence ID" value="ORUFI04G23270.1"/>
    <property type="gene ID" value="ORUFI04G23270"/>
</dbReference>
<reference evidence="2" key="2">
    <citation type="submission" date="2015-06" db="UniProtKB">
        <authorList>
            <consortium name="EnsemblPlants"/>
        </authorList>
    </citation>
    <scope>IDENTIFICATION</scope>
</reference>
<name>A0A0E0PCM5_ORYRU</name>
<dbReference type="Gramene" id="ORUFI04G23270.1">
    <property type="protein sequence ID" value="ORUFI04G23270.1"/>
    <property type="gene ID" value="ORUFI04G23270"/>
</dbReference>
<keyword evidence="1" id="KW-0732">Signal</keyword>
<accession>A0A0E0PCM5</accession>
<protein>
    <submittedName>
        <fullName evidence="2">Uncharacterized protein</fullName>
    </submittedName>
</protein>
<proteinExistence type="predicted"/>
<reference evidence="3" key="1">
    <citation type="submission" date="2013-06" db="EMBL/GenBank/DDBJ databases">
        <authorList>
            <person name="Zhao Q."/>
        </authorList>
    </citation>
    <scope>NUCLEOTIDE SEQUENCE</scope>
    <source>
        <strain evidence="3">cv. W1943</strain>
    </source>
</reference>
<organism evidence="2 3">
    <name type="scientific">Oryza rufipogon</name>
    <name type="common">Brownbeard rice</name>
    <name type="synonym">Asian wild rice</name>
    <dbReference type="NCBI Taxonomy" id="4529"/>
    <lineage>
        <taxon>Eukaryota</taxon>
        <taxon>Viridiplantae</taxon>
        <taxon>Streptophyta</taxon>
        <taxon>Embryophyta</taxon>
        <taxon>Tracheophyta</taxon>
        <taxon>Spermatophyta</taxon>
        <taxon>Magnoliopsida</taxon>
        <taxon>Liliopsida</taxon>
        <taxon>Poales</taxon>
        <taxon>Poaceae</taxon>
        <taxon>BOP clade</taxon>
        <taxon>Oryzoideae</taxon>
        <taxon>Oryzeae</taxon>
        <taxon>Oryzinae</taxon>
        <taxon>Oryza</taxon>
    </lineage>
</organism>
<evidence type="ECO:0000256" key="1">
    <source>
        <dbReference type="SAM" id="SignalP"/>
    </source>
</evidence>
<evidence type="ECO:0000313" key="3">
    <source>
        <dbReference type="Proteomes" id="UP000008022"/>
    </source>
</evidence>